<sequence>MMKMVAHILVVVFLSITSSVVYADDPSPLQDICVADLKSEDGEAAFIASHQLLSLSKDGYLPENYKCNANITLTFKNKSGSNVPIFHSKHGRRPSTQTP</sequence>
<dbReference type="EMBL" id="CM056813">
    <property type="protein sequence ID" value="KAJ8642107.1"/>
    <property type="molecule type" value="Genomic_DNA"/>
</dbReference>
<evidence type="ECO:0000313" key="1">
    <source>
        <dbReference type="EMBL" id="KAJ8642107.1"/>
    </source>
</evidence>
<gene>
    <name evidence="1" type="ORF">MRB53_018801</name>
</gene>
<name>A0ACC2MAC6_PERAE</name>
<accession>A0ACC2MAC6</accession>
<keyword evidence="2" id="KW-1185">Reference proteome</keyword>
<evidence type="ECO:0000313" key="2">
    <source>
        <dbReference type="Proteomes" id="UP001234297"/>
    </source>
</evidence>
<proteinExistence type="predicted"/>
<comment type="caution">
    <text evidence="1">The sequence shown here is derived from an EMBL/GenBank/DDBJ whole genome shotgun (WGS) entry which is preliminary data.</text>
</comment>
<organism evidence="1 2">
    <name type="scientific">Persea americana</name>
    <name type="common">Avocado</name>
    <dbReference type="NCBI Taxonomy" id="3435"/>
    <lineage>
        <taxon>Eukaryota</taxon>
        <taxon>Viridiplantae</taxon>
        <taxon>Streptophyta</taxon>
        <taxon>Embryophyta</taxon>
        <taxon>Tracheophyta</taxon>
        <taxon>Spermatophyta</taxon>
        <taxon>Magnoliopsida</taxon>
        <taxon>Magnoliidae</taxon>
        <taxon>Laurales</taxon>
        <taxon>Lauraceae</taxon>
        <taxon>Persea</taxon>
    </lineage>
</organism>
<dbReference type="Proteomes" id="UP001234297">
    <property type="component" value="Chromosome 5"/>
</dbReference>
<reference evidence="1 2" key="1">
    <citation type="journal article" date="2022" name="Hortic Res">
        <title>A haplotype resolved chromosomal level avocado genome allows analysis of novel avocado genes.</title>
        <authorList>
            <person name="Nath O."/>
            <person name="Fletcher S.J."/>
            <person name="Hayward A."/>
            <person name="Shaw L.M."/>
            <person name="Masouleh A.K."/>
            <person name="Furtado A."/>
            <person name="Henry R.J."/>
            <person name="Mitter N."/>
        </authorList>
    </citation>
    <scope>NUCLEOTIDE SEQUENCE [LARGE SCALE GENOMIC DNA]</scope>
    <source>
        <strain evidence="2">cv. Hass</strain>
    </source>
</reference>
<protein>
    <submittedName>
        <fullName evidence="1">Uncharacterized protein</fullName>
    </submittedName>
</protein>